<comment type="subcellular location">
    <subcellularLocation>
        <location evidence="6">Endoplasmic reticulum membrane</location>
    </subcellularLocation>
    <subcellularLocation>
        <location evidence="2">Microsome membrane</location>
        <topology evidence="2">Single-pass membrane protein</topology>
    </subcellularLocation>
</comment>
<reference evidence="9 10" key="1">
    <citation type="journal article" date="2022" name="Nat. Ecol. Evol.">
        <title>A masculinizing supergene underlies an exaggerated male reproductive morph in a spider.</title>
        <authorList>
            <person name="Hendrickx F."/>
            <person name="De Corte Z."/>
            <person name="Sonet G."/>
            <person name="Van Belleghem S.M."/>
            <person name="Kostlbacher S."/>
            <person name="Vangestel C."/>
        </authorList>
    </citation>
    <scope>NUCLEOTIDE SEQUENCE [LARGE SCALE GENOMIC DNA]</scope>
    <source>
        <strain evidence="9">W744_W776</strain>
    </source>
</reference>
<keyword evidence="6" id="KW-0256">Endoplasmic reticulum</keyword>
<proteinExistence type="inferred from homology"/>
<dbReference type="PIRSF" id="PIRSF001112">
    <property type="entry name" value="Epoxide_hydrolase"/>
    <property type="match status" value="1"/>
</dbReference>
<dbReference type="InterPro" id="IPR029058">
    <property type="entry name" value="AB_hydrolase_fold"/>
</dbReference>
<comment type="caution">
    <text evidence="9">The sequence shown here is derived from an EMBL/GenBank/DDBJ whole genome shotgun (WGS) entry which is preliminary data.</text>
</comment>
<organism evidence="9 10">
    <name type="scientific">Oedothorax gibbosus</name>
    <dbReference type="NCBI Taxonomy" id="931172"/>
    <lineage>
        <taxon>Eukaryota</taxon>
        <taxon>Metazoa</taxon>
        <taxon>Ecdysozoa</taxon>
        <taxon>Arthropoda</taxon>
        <taxon>Chelicerata</taxon>
        <taxon>Arachnida</taxon>
        <taxon>Araneae</taxon>
        <taxon>Araneomorphae</taxon>
        <taxon>Entelegynae</taxon>
        <taxon>Araneoidea</taxon>
        <taxon>Linyphiidae</taxon>
        <taxon>Erigoninae</taxon>
        <taxon>Oedothorax</taxon>
    </lineage>
</organism>
<evidence type="ECO:0000256" key="5">
    <source>
        <dbReference type="ARBA" id="ARBA00022801"/>
    </source>
</evidence>
<evidence type="ECO:0000256" key="1">
    <source>
        <dbReference type="ARBA" id="ARBA00000221"/>
    </source>
</evidence>
<feature type="domain" description="Epoxide hydrolase N-terminal" evidence="8">
    <location>
        <begin position="48"/>
        <end position="158"/>
    </location>
</feature>
<dbReference type="AlphaFoldDB" id="A0AAV6U700"/>
<keyword evidence="4 6" id="KW-0058">Aromatic hydrocarbons catabolism</keyword>
<dbReference type="InterPro" id="IPR010497">
    <property type="entry name" value="Epoxide_hydro_N"/>
</dbReference>
<feature type="active site" description="Proton donor" evidence="7">
    <location>
        <position position="371"/>
    </location>
</feature>
<dbReference type="PANTHER" id="PTHR21661">
    <property type="entry name" value="EPOXIDE HYDROLASE 1-RELATED"/>
    <property type="match status" value="1"/>
</dbReference>
<evidence type="ECO:0000259" key="8">
    <source>
        <dbReference type="Pfam" id="PF06441"/>
    </source>
</evidence>
<gene>
    <name evidence="9" type="ORF">JTE90_027862</name>
</gene>
<dbReference type="InterPro" id="IPR016292">
    <property type="entry name" value="Epoxide_hydrolase"/>
</dbReference>
<dbReference type="PRINTS" id="PR00412">
    <property type="entry name" value="EPOXHYDRLASE"/>
</dbReference>
<evidence type="ECO:0000313" key="10">
    <source>
        <dbReference type="Proteomes" id="UP000827092"/>
    </source>
</evidence>
<keyword evidence="6" id="KW-0472">Membrane</keyword>
<evidence type="ECO:0000256" key="3">
    <source>
        <dbReference type="ARBA" id="ARBA00010088"/>
    </source>
</evidence>
<dbReference type="Proteomes" id="UP000827092">
    <property type="component" value="Unassembled WGS sequence"/>
</dbReference>
<keyword evidence="10" id="KW-1185">Reference proteome</keyword>
<dbReference type="PANTHER" id="PTHR21661:SF35">
    <property type="entry name" value="EPOXIDE HYDROLASE"/>
    <property type="match status" value="1"/>
</dbReference>
<dbReference type="GO" id="GO:0033961">
    <property type="term" value="F:cis-stilbene-oxide hydrolase activity"/>
    <property type="evidence" value="ECO:0007669"/>
    <property type="project" value="UniProtKB-UniRule"/>
</dbReference>
<name>A0AAV6U700_9ARAC</name>
<dbReference type="SUPFAM" id="SSF53474">
    <property type="entry name" value="alpha/beta-Hydrolases"/>
    <property type="match status" value="1"/>
</dbReference>
<evidence type="ECO:0000256" key="7">
    <source>
        <dbReference type="PIRSR" id="PIRSR001112-1"/>
    </source>
</evidence>
<dbReference type="EC" id="3.3.2.9" evidence="6"/>
<sequence length="453" mass="51927">MVIAVAVIYLTYKVFYGFFRGDKTADDGKVIDWFGKGNGDDGEEDSSIRPFKVDIPEEVLVDLRQRLERTRFEPPLEDIKFNYGFNSDYLQQVVKYWKDEYNWRKEEVYLNQFPHFKTKILGLDVHFVRVQPTLPPGSDMQVVPILMVHGWPGSFLEFYKILPLLTTPSSERDFVFEVVCPSIPGYGFSESPCRKGLDATVSARMFRILMQDRLGHKKFYVQGGDWGSFITSIMARKYPECVLGVHLNMFGSNPKGLDAVKALIVAYLPFLIPKEQFDMFYPIKDRAAFFMQETGYFHLQTTKPDTVGCGMTDSPAGMAAYILEKFSTWTLRDGRDLQDGGLLRKYTLDELLTNVMLYWVNNNFTASVRFYKENVDMINKARSEQVPITVPCGLALFPQELMGMPRCLMSSQVKDLVTYNVLPRGGHFAAFEEPQLLAEDVINFVAAVRQRSR</sequence>
<accession>A0AAV6U700</accession>
<comment type="similarity">
    <text evidence="3 6">Belongs to the peptidase S33 family.</text>
</comment>
<dbReference type="EMBL" id="JAFNEN010000586">
    <property type="protein sequence ID" value="KAG8180082.1"/>
    <property type="molecule type" value="Genomic_DNA"/>
</dbReference>
<dbReference type="Gene3D" id="3.40.50.1820">
    <property type="entry name" value="alpha/beta hydrolase"/>
    <property type="match status" value="1"/>
</dbReference>
<feature type="active site" description="Nucleophile" evidence="7">
    <location>
        <position position="225"/>
    </location>
</feature>
<evidence type="ECO:0000256" key="6">
    <source>
        <dbReference type="PIRNR" id="PIRNR001112"/>
    </source>
</evidence>
<dbReference type="GO" id="GO:0005789">
    <property type="term" value="C:endoplasmic reticulum membrane"/>
    <property type="evidence" value="ECO:0007669"/>
    <property type="project" value="UniProtKB-SubCell"/>
</dbReference>
<evidence type="ECO:0000313" key="9">
    <source>
        <dbReference type="EMBL" id="KAG8180082.1"/>
    </source>
</evidence>
<evidence type="ECO:0000256" key="4">
    <source>
        <dbReference type="ARBA" id="ARBA00022797"/>
    </source>
</evidence>
<keyword evidence="5 6" id="KW-0378">Hydrolase</keyword>
<dbReference type="Pfam" id="PF06441">
    <property type="entry name" value="EHN"/>
    <property type="match status" value="1"/>
</dbReference>
<comment type="catalytic activity">
    <reaction evidence="6">
        <text>cis-stilbene oxide + H2O = (1R,2R)-hydrobenzoin</text>
        <dbReference type="Rhea" id="RHEA:23900"/>
        <dbReference type="ChEBI" id="CHEBI:15377"/>
        <dbReference type="ChEBI" id="CHEBI:50004"/>
        <dbReference type="ChEBI" id="CHEBI:50014"/>
        <dbReference type="EC" id="3.3.2.9"/>
    </reaction>
</comment>
<protein>
    <recommendedName>
        <fullName evidence="6">Epoxide hydrolase</fullName>
        <ecNumber evidence="6">3.3.2.9</ecNumber>
    </recommendedName>
</protein>
<feature type="active site" description="Proton acceptor" evidence="7">
    <location>
        <position position="427"/>
    </location>
</feature>
<dbReference type="GO" id="GO:0097176">
    <property type="term" value="P:epoxide metabolic process"/>
    <property type="evidence" value="ECO:0007669"/>
    <property type="project" value="TreeGrafter"/>
</dbReference>
<dbReference type="InterPro" id="IPR000639">
    <property type="entry name" value="Epox_hydrolase-like"/>
</dbReference>
<evidence type="ECO:0000256" key="2">
    <source>
        <dbReference type="ARBA" id="ARBA00004111"/>
    </source>
</evidence>
<comment type="catalytic activity">
    <reaction evidence="1 6">
        <text>1-(4-methoxyphenyl)-N-methyl-N-[(3-methyloxetan-3-yl)methyl]methanamine + H2O = 2-{[(4-methoxybenzyl)(methyl)amino]methyl}-2-methylpropane-1,3-diol</text>
        <dbReference type="Rhea" id="RHEA:55764"/>
        <dbReference type="ChEBI" id="CHEBI:15377"/>
        <dbReference type="ChEBI" id="CHEBI:139161"/>
        <dbReference type="ChEBI" id="CHEBI:139164"/>
        <dbReference type="EC" id="3.3.2.9"/>
    </reaction>
</comment>